<evidence type="ECO:0000256" key="9">
    <source>
        <dbReference type="SAM" id="Phobius"/>
    </source>
</evidence>
<evidence type="ECO:0000256" key="4">
    <source>
        <dbReference type="ARBA" id="ARBA00022692"/>
    </source>
</evidence>
<dbReference type="InterPro" id="IPR003439">
    <property type="entry name" value="ABC_transporter-like_ATP-bd"/>
</dbReference>
<dbReference type="SUPFAM" id="SSF52540">
    <property type="entry name" value="P-loop containing nucleoside triphosphate hydrolases"/>
    <property type="match status" value="1"/>
</dbReference>
<reference evidence="12" key="2">
    <citation type="journal article" date="2021" name="Sci. Rep.">
        <title>The distribution of antibiotic resistance genes in chicken gut microbiota commensals.</title>
        <authorList>
            <person name="Juricova H."/>
            <person name="Matiasovicova J."/>
            <person name="Kubasova T."/>
            <person name="Cejkova D."/>
            <person name="Rychlik I."/>
        </authorList>
    </citation>
    <scope>NUCLEOTIDE SEQUENCE</scope>
    <source>
        <strain evidence="12">An420c</strain>
    </source>
</reference>
<keyword evidence="6 12" id="KW-0067">ATP-binding</keyword>
<evidence type="ECO:0000256" key="5">
    <source>
        <dbReference type="ARBA" id="ARBA00022741"/>
    </source>
</evidence>
<evidence type="ECO:0000313" key="12">
    <source>
        <dbReference type="EMBL" id="MBM6826995.1"/>
    </source>
</evidence>
<evidence type="ECO:0000256" key="3">
    <source>
        <dbReference type="ARBA" id="ARBA00022475"/>
    </source>
</evidence>
<dbReference type="Pfam" id="PF00005">
    <property type="entry name" value="ABC_tran"/>
    <property type="match status" value="1"/>
</dbReference>
<keyword evidence="3" id="KW-1003">Cell membrane</keyword>
<feature type="transmembrane region" description="Helical" evidence="9">
    <location>
        <begin position="15"/>
        <end position="36"/>
    </location>
</feature>
<evidence type="ECO:0000256" key="2">
    <source>
        <dbReference type="ARBA" id="ARBA00022448"/>
    </source>
</evidence>
<dbReference type="InterPro" id="IPR027417">
    <property type="entry name" value="P-loop_NTPase"/>
</dbReference>
<dbReference type="InterPro" id="IPR039421">
    <property type="entry name" value="Type_1_exporter"/>
</dbReference>
<keyword evidence="13" id="KW-1185">Reference proteome</keyword>
<keyword evidence="5" id="KW-0547">Nucleotide-binding</keyword>
<dbReference type="GO" id="GO:0015421">
    <property type="term" value="F:ABC-type oligopeptide transporter activity"/>
    <property type="evidence" value="ECO:0007669"/>
    <property type="project" value="TreeGrafter"/>
</dbReference>
<organism evidence="12 13">
    <name type="scientific">Mordavella massiliensis</name>
    <dbReference type="NCBI Taxonomy" id="1871024"/>
    <lineage>
        <taxon>Bacteria</taxon>
        <taxon>Bacillati</taxon>
        <taxon>Bacillota</taxon>
        <taxon>Clostridia</taxon>
        <taxon>Eubacteriales</taxon>
        <taxon>Clostridiaceae</taxon>
        <taxon>Mordavella</taxon>
    </lineage>
</organism>
<evidence type="ECO:0000259" key="11">
    <source>
        <dbReference type="PROSITE" id="PS50929"/>
    </source>
</evidence>
<dbReference type="AlphaFoldDB" id="A0A938X1S3"/>
<feature type="domain" description="ABC transporter" evidence="10">
    <location>
        <begin position="332"/>
        <end position="566"/>
    </location>
</feature>
<feature type="transmembrane region" description="Helical" evidence="9">
    <location>
        <begin position="155"/>
        <end position="174"/>
    </location>
</feature>
<dbReference type="PROSITE" id="PS00211">
    <property type="entry name" value="ABC_TRANSPORTER_1"/>
    <property type="match status" value="1"/>
</dbReference>
<dbReference type="InterPro" id="IPR017871">
    <property type="entry name" value="ABC_transporter-like_CS"/>
</dbReference>
<dbReference type="SMART" id="SM00382">
    <property type="entry name" value="AAA"/>
    <property type="match status" value="1"/>
</dbReference>
<dbReference type="PANTHER" id="PTHR43394">
    <property type="entry name" value="ATP-DEPENDENT PERMEASE MDL1, MITOCHONDRIAL"/>
    <property type="match status" value="1"/>
</dbReference>
<sequence>MKTILSFLKPYRKRLLFISLIMIADVGGSLLVPTITANMINLAVSQADLSDILVQGIWMLGIALLSGGLTLLGSWLCARLSADFGRDLRVALYDKTLSFSTTDFETFGTASIITRTLNDINVLQQSLMNVLQLVLPVPVMCALGIFFSFSIHRDMGFLILGATFLVLAAALLIIRKAARIFELLQSFLDRMNVVLRENLTGVRVIRAFRKETHEIKRMRKSFEDYAISAIQANRLFAGLDCLATVVINLTIVAILYLGGNQIGTGSMKVGDITAVTEYAIWILFYVMMAQMVILLVPRAMTCMRRICAVLNHTPEIKDGTGQSGSGAGPEIFRFDHVSFRFADADENTLSDLSFSCEKGKTTAIIGGTGSGKSTIAKLLLRFHDVTAGQITLKGTDIRSLPQSELRSAISYIPQRAWLFSGTIEENLRYGNPDATREDLIRALKTAQADFVLDLPGGLKSHVSQGGTNFSGGQRQRLSIARSLVKPADLYVFDDSFSALDFQTDAALRHALQEEITEAGLLIIAQRISTILHADQILVLNEGQIAGIGRHEELMETCPIYRDIAHSQMKGGN</sequence>
<dbReference type="PANTHER" id="PTHR43394:SF1">
    <property type="entry name" value="ATP-BINDING CASSETTE SUB-FAMILY B MEMBER 10, MITOCHONDRIAL"/>
    <property type="match status" value="1"/>
</dbReference>
<dbReference type="PROSITE" id="PS50893">
    <property type="entry name" value="ABC_TRANSPORTER_2"/>
    <property type="match status" value="1"/>
</dbReference>
<accession>A0A938X1S3</accession>
<proteinExistence type="predicted"/>
<dbReference type="Pfam" id="PF00664">
    <property type="entry name" value="ABC_membrane"/>
    <property type="match status" value="1"/>
</dbReference>
<feature type="transmembrane region" description="Helical" evidence="9">
    <location>
        <begin position="130"/>
        <end position="149"/>
    </location>
</feature>
<evidence type="ECO:0000256" key="7">
    <source>
        <dbReference type="ARBA" id="ARBA00022989"/>
    </source>
</evidence>
<keyword evidence="4 9" id="KW-0812">Transmembrane</keyword>
<comment type="caution">
    <text evidence="12">The sequence shown here is derived from an EMBL/GenBank/DDBJ whole genome shotgun (WGS) entry which is preliminary data.</text>
</comment>
<dbReference type="CDD" id="cd18548">
    <property type="entry name" value="ABC_6TM_Tm287_like"/>
    <property type="match status" value="1"/>
</dbReference>
<evidence type="ECO:0000256" key="1">
    <source>
        <dbReference type="ARBA" id="ARBA00004651"/>
    </source>
</evidence>
<dbReference type="SUPFAM" id="SSF90123">
    <property type="entry name" value="ABC transporter transmembrane region"/>
    <property type="match status" value="1"/>
</dbReference>
<dbReference type="FunFam" id="3.40.50.300:FF:000854">
    <property type="entry name" value="Multidrug ABC transporter ATP-binding protein"/>
    <property type="match status" value="1"/>
</dbReference>
<dbReference type="Proteomes" id="UP000713880">
    <property type="component" value="Unassembled WGS sequence"/>
</dbReference>
<dbReference type="EMBL" id="JACJLV010000022">
    <property type="protein sequence ID" value="MBM6826995.1"/>
    <property type="molecule type" value="Genomic_DNA"/>
</dbReference>
<dbReference type="GO" id="GO:0016887">
    <property type="term" value="F:ATP hydrolysis activity"/>
    <property type="evidence" value="ECO:0007669"/>
    <property type="project" value="InterPro"/>
</dbReference>
<dbReference type="Gene3D" id="3.40.50.300">
    <property type="entry name" value="P-loop containing nucleotide triphosphate hydrolases"/>
    <property type="match status" value="1"/>
</dbReference>
<feature type="transmembrane region" description="Helical" evidence="9">
    <location>
        <begin position="235"/>
        <end position="258"/>
    </location>
</feature>
<dbReference type="InterPro" id="IPR003593">
    <property type="entry name" value="AAA+_ATPase"/>
</dbReference>
<reference evidence="12" key="1">
    <citation type="submission" date="2020-08" db="EMBL/GenBank/DDBJ databases">
        <authorList>
            <person name="Cejkova D."/>
            <person name="Kubasova T."/>
            <person name="Jahodarova E."/>
            <person name="Rychlik I."/>
        </authorList>
    </citation>
    <scope>NUCLEOTIDE SEQUENCE</scope>
    <source>
        <strain evidence="12">An420c</strain>
    </source>
</reference>
<dbReference type="GO" id="GO:0005886">
    <property type="term" value="C:plasma membrane"/>
    <property type="evidence" value="ECO:0007669"/>
    <property type="project" value="UniProtKB-SubCell"/>
</dbReference>
<comment type="subcellular location">
    <subcellularLocation>
        <location evidence="1">Cell membrane</location>
        <topology evidence="1">Multi-pass membrane protein</topology>
    </subcellularLocation>
</comment>
<evidence type="ECO:0000256" key="8">
    <source>
        <dbReference type="ARBA" id="ARBA00023136"/>
    </source>
</evidence>
<keyword evidence="8 9" id="KW-0472">Membrane</keyword>
<keyword evidence="7 9" id="KW-1133">Transmembrane helix</keyword>
<dbReference type="InterPro" id="IPR011527">
    <property type="entry name" value="ABC1_TM_dom"/>
</dbReference>
<evidence type="ECO:0000256" key="6">
    <source>
        <dbReference type="ARBA" id="ARBA00022840"/>
    </source>
</evidence>
<evidence type="ECO:0000259" key="10">
    <source>
        <dbReference type="PROSITE" id="PS50893"/>
    </source>
</evidence>
<keyword evidence="2" id="KW-0813">Transport</keyword>
<dbReference type="GO" id="GO:0005524">
    <property type="term" value="F:ATP binding"/>
    <property type="evidence" value="ECO:0007669"/>
    <property type="project" value="UniProtKB-KW"/>
</dbReference>
<feature type="transmembrane region" description="Helical" evidence="9">
    <location>
        <begin position="278"/>
        <end position="296"/>
    </location>
</feature>
<dbReference type="PROSITE" id="PS50929">
    <property type="entry name" value="ABC_TM1F"/>
    <property type="match status" value="1"/>
</dbReference>
<name>A0A938X1S3_9CLOT</name>
<dbReference type="InterPro" id="IPR036640">
    <property type="entry name" value="ABC1_TM_sf"/>
</dbReference>
<protein>
    <submittedName>
        <fullName evidence="12">ABC transporter ATP-binding protein</fullName>
    </submittedName>
</protein>
<feature type="domain" description="ABC transmembrane type-1" evidence="11">
    <location>
        <begin position="16"/>
        <end position="298"/>
    </location>
</feature>
<evidence type="ECO:0000313" key="13">
    <source>
        <dbReference type="Proteomes" id="UP000713880"/>
    </source>
</evidence>
<feature type="transmembrane region" description="Helical" evidence="9">
    <location>
        <begin position="56"/>
        <end position="78"/>
    </location>
</feature>
<gene>
    <name evidence="12" type="ORF">H6A13_07775</name>
</gene>
<dbReference type="RefSeq" id="WP_204909038.1">
    <property type="nucleotide sequence ID" value="NZ_JACJLV010000022.1"/>
</dbReference>
<dbReference type="Gene3D" id="1.20.1560.10">
    <property type="entry name" value="ABC transporter type 1, transmembrane domain"/>
    <property type="match status" value="1"/>
</dbReference>